<dbReference type="EMBL" id="CP001739">
    <property type="protein sequence ID" value="ACZ08426.1"/>
    <property type="molecule type" value="Genomic_DNA"/>
</dbReference>
<name>D1AI42_SEBTE</name>
<protein>
    <recommendedName>
        <fullName evidence="6">HTH-type transcriptional regulator SarZ</fullName>
    </recommendedName>
    <alternativeName>
        <fullName evidence="7">Staphylococcal accessory regulator Z</fullName>
    </alternativeName>
</protein>
<sequence>MYSEEEQLDLRMVIALSRTMQVINRKQSRLINEYGLTMPQFGVLEALYHKGPLCINDIIEKTLSTSGNMTVVIENLRKDGYIKKEKSGIDQRKYMISLTDKGTGIISRIFPFHLKNIGEIFSRYSVNEKEELLSLLEKFRK</sequence>
<dbReference type="PANTHER" id="PTHR42756">
    <property type="entry name" value="TRANSCRIPTIONAL REGULATOR, MARR"/>
    <property type="match status" value="1"/>
</dbReference>
<keyword evidence="4" id="KW-0804">Transcription</keyword>
<organism evidence="9 10">
    <name type="scientific">Sebaldella termitidis (strain ATCC 33386 / NCTC 11300)</name>
    <dbReference type="NCBI Taxonomy" id="526218"/>
    <lineage>
        <taxon>Bacteria</taxon>
        <taxon>Fusobacteriati</taxon>
        <taxon>Fusobacteriota</taxon>
        <taxon>Fusobacteriia</taxon>
        <taxon>Fusobacteriales</taxon>
        <taxon>Leptotrichiaceae</taxon>
        <taxon>Sebaldella</taxon>
    </lineage>
</organism>
<proteinExistence type="inferred from homology"/>
<evidence type="ECO:0000256" key="4">
    <source>
        <dbReference type="ARBA" id="ARBA00023163"/>
    </source>
</evidence>
<dbReference type="InterPro" id="IPR055166">
    <property type="entry name" value="Transc_reg_Sar_Rot_HTH"/>
</dbReference>
<evidence type="ECO:0000313" key="9">
    <source>
        <dbReference type="EMBL" id="ACZ08426.1"/>
    </source>
</evidence>
<evidence type="ECO:0000256" key="1">
    <source>
        <dbReference type="ARBA" id="ARBA00004496"/>
    </source>
</evidence>
<keyword evidence="3" id="KW-0238">DNA-binding</keyword>
<dbReference type="Pfam" id="PF22381">
    <property type="entry name" value="Staph_reg_Sar_Rot"/>
    <property type="match status" value="1"/>
</dbReference>
<dbReference type="Gene3D" id="1.10.10.10">
    <property type="entry name" value="Winged helix-like DNA-binding domain superfamily/Winged helix DNA-binding domain"/>
    <property type="match status" value="1"/>
</dbReference>
<evidence type="ECO:0000256" key="7">
    <source>
        <dbReference type="ARBA" id="ARBA00047207"/>
    </source>
</evidence>
<evidence type="ECO:0000256" key="6">
    <source>
        <dbReference type="ARBA" id="ARBA00047188"/>
    </source>
</evidence>
<dbReference type="RefSeq" id="WP_012861022.1">
    <property type="nucleotide sequence ID" value="NC_013517.1"/>
</dbReference>
<gene>
    <name evidence="9" type="ordered locus">Sterm_1567</name>
</gene>
<dbReference type="STRING" id="526218.Sterm_1567"/>
<dbReference type="KEGG" id="str:Sterm_1567"/>
<dbReference type="HOGENOM" id="CLU_083287_27_2_0"/>
<keyword evidence="2" id="KW-0805">Transcription regulation</keyword>
<dbReference type="SUPFAM" id="SSF46785">
    <property type="entry name" value="Winged helix' DNA-binding domain"/>
    <property type="match status" value="1"/>
</dbReference>
<evidence type="ECO:0000259" key="8">
    <source>
        <dbReference type="PROSITE" id="PS50995"/>
    </source>
</evidence>
<dbReference type="GO" id="GO:0005737">
    <property type="term" value="C:cytoplasm"/>
    <property type="evidence" value="ECO:0007669"/>
    <property type="project" value="UniProtKB-SubCell"/>
</dbReference>
<dbReference type="InterPro" id="IPR036388">
    <property type="entry name" value="WH-like_DNA-bd_sf"/>
</dbReference>
<dbReference type="PANTHER" id="PTHR42756:SF1">
    <property type="entry name" value="TRANSCRIPTIONAL REPRESSOR OF EMRAB OPERON"/>
    <property type="match status" value="1"/>
</dbReference>
<comment type="similarity">
    <text evidence="5">Belongs to the SarZ family.</text>
</comment>
<reference evidence="10" key="1">
    <citation type="submission" date="2009-09" db="EMBL/GenBank/DDBJ databases">
        <title>The complete chromosome of Sebaldella termitidis ATCC 33386.</title>
        <authorList>
            <consortium name="US DOE Joint Genome Institute (JGI-PGF)"/>
            <person name="Lucas S."/>
            <person name="Copeland A."/>
            <person name="Lapidus A."/>
            <person name="Glavina del Rio T."/>
            <person name="Dalin E."/>
            <person name="Tice H."/>
            <person name="Bruce D."/>
            <person name="Goodwin L."/>
            <person name="Pitluck S."/>
            <person name="Kyrpides N."/>
            <person name="Mavromatis K."/>
            <person name="Ivanova N."/>
            <person name="Mikhailova N."/>
            <person name="Sims D."/>
            <person name="Meincke L."/>
            <person name="Brettin T."/>
            <person name="Detter J.C."/>
            <person name="Han C."/>
            <person name="Larimer F."/>
            <person name="Land M."/>
            <person name="Hauser L."/>
            <person name="Markowitz V."/>
            <person name="Cheng J.F."/>
            <person name="Hugenholtz P."/>
            <person name="Woyke T."/>
            <person name="Wu D."/>
            <person name="Eisen J.A."/>
        </authorList>
    </citation>
    <scope>NUCLEOTIDE SEQUENCE [LARGE SCALE GENOMIC DNA]</scope>
    <source>
        <strain evidence="10">ATCC 33386 / NCTC 11300</strain>
    </source>
</reference>
<dbReference type="AlphaFoldDB" id="D1AI42"/>
<keyword evidence="10" id="KW-1185">Reference proteome</keyword>
<evidence type="ECO:0000256" key="3">
    <source>
        <dbReference type="ARBA" id="ARBA00023125"/>
    </source>
</evidence>
<dbReference type="InterPro" id="IPR000835">
    <property type="entry name" value="HTH_MarR-typ"/>
</dbReference>
<dbReference type="PROSITE" id="PS50995">
    <property type="entry name" value="HTH_MARR_2"/>
    <property type="match status" value="1"/>
</dbReference>
<dbReference type="GO" id="GO:0003700">
    <property type="term" value="F:DNA-binding transcription factor activity"/>
    <property type="evidence" value="ECO:0007669"/>
    <property type="project" value="InterPro"/>
</dbReference>
<dbReference type="InterPro" id="IPR036390">
    <property type="entry name" value="WH_DNA-bd_sf"/>
</dbReference>
<comment type="subcellular location">
    <subcellularLocation>
        <location evidence="1">Cytoplasm</location>
    </subcellularLocation>
</comment>
<reference evidence="9 10" key="2">
    <citation type="journal article" date="2010" name="Stand. Genomic Sci.">
        <title>Complete genome sequence of Sebaldella termitidis type strain (NCTC 11300).</title>
        <authorList>
            <person name="Harmon-Smith M."/>
            <person name="Celia L."/>
            <person name="Chertkov O."/>
            <person name="Lapidus A."/>
            <person name="Copeland A."/>
            <person name="Glavina Del Rio T."/>
            <person name="Nolan M."/>
            <person name="Lucas S."/>
            <person name="Tice H."/>
            <person name="Cheng J.F."/>
            <person name="Han C."/>
            <person name="Detter J.C."/>
            <person name="Bruce D."/>
            <person name="Goodwin L."/>
            <person name="Pitluck S."/>
            <person name="Pati A."/>
            <person name="Liolios K."/>
            <person name="Ivanova N."/>
            <person name="Mavromatis K."/>
            <person name="Mikhailova N."/>
            <person name="Chen A."/>
            <person name="Palaniappan K."/>
            <person name="Land M."/>
            <person name="Hauser L."/>
            <person name="Chang Y.J."/>
            <person name="Jeffries C.D."/>
            <person name="Brettin T."/>
            <person name="Goker M."/>
            <person name="Beck B."/>
            <person name="Bristow J."/>
            <person name="Eisen J.A."/>
            <person name="Markowitz V."/>
            <person name="Hugenholtz P."/>
            <person name="Kyrpides N.C."/>
            <person name="Klenk H.P."/>
            <person name="Chen F."/>
        </authorList>
    </citation>
    <scope>NUCLEOTIDE SEQUENCE [LARGE SCALE GENOMIC DNA]</scope>
    <source>
        <strain evidence="10">ATCC 33386 / NCTC 11300</strain>
    </source>
</reference>
<evidence type="ECO:0000313" key="10">
    <source>
        <dbReference type="Proteomes" id="UP000000845"/>
    </source>
</evidence>
<evidence type="ECO:0000256" key="5">
    <source>
        <dbReference type="ARBA" id="ARBA00046337"/>
    </source>
</evidence>
<dbReference type="Proteomes" id="UP000000845">
    <property type="component" value="Chromosome"/>
</dbReference>
<dbReference type="PRINTS" id="PR00598">
    <property type="entry name" value="HTHMARR"/>
</dbReference>
<feature type="domain" description="HTH marR-type" evidence="8">
    <location>
        <begin position="9"/>
        <end position="141"/>
    </location>
</feature>
<dbReference type="SMART" id="SM00347">
    <property type="entry name" value="HTH_MARR"/>
    <property type="match status" value="1"/>
</dbReference>
<accession>D1AI42</accession>
<dbReference type="GO" id="GO:0003677">
    <property type="term" value="F:DNA binding"/>
    <property type="evidence" value="ECO:0007669"/>
    <property type="project" value="UniProtKB-KW"/>
</dbReference>
<evidence type="ECO:0000256" key="2">
    <source>
        <dbReference type="ARBA" id="ARBA00023015"/>
    </source>
</evidence>
<dbReference type="eggNOG" id="COG1846">
    <property type="taxonomic scope" value="Bacteria"/>
</dbReference>